<dbReference type="EMBL" id="GBRH01161191">
    <property type="protein sequence ID" value="JAE36705.1"/>
    <property type="molecule type" value="Transcribed_RNA"/>
</dbReference>
<organism evidence="2">
    <name type="scientific">Arundo donax</name>
    <name type="common">Giant reed</name>
    <name type="synonym">Donax arundinaceus</name>
    <dbReference type="NCBI Taxonomy" id="35708"/>
    <lineage>
        <taxon>Eukaryota</taxon>
        <taxon>Viridiplantae</taxon>
        <taxon>Streptophyta</taxon>
        <taxon>Embryophyta</taxon>
        <taxon>Tracheophyta</taxon>
        <taxon>Spermatophyta</taxon>
        <taxon>Magnoliopsida</taxon>
        <taxon>Liliopsida</taxon>
        <taxon>Poales</taxon>
        <taxon>Poaceae</taxon>
        <taxon>PACMAD clade</taxon>
        <taxon>Arundinoideae</taxon>
        <taxon>Arundineae</taxon>
        <taxon>Arundo</taxon>
    </lineage>
</organism>
<proteinExistence type="predicted"/>
<evidence type="ECO:0000313" key="2">
    <source>
        <dbReference type="EMBL" id="JAE36705.1"/>
    </source>
</evidence>
<feature type="compositionally biased region" description="Polar residues" evidence="1">
    <location>
        <begin position="94"/>
        <end position="103"/>
    </location>
</feature>
<dbReference type="AlphaFoldDB" id="A0A0A9HHT1"/>
<name>A0A0A9HHT1_ARUDO</name>
<sequence length="116" mass="12693">MIHRLPSPSKLLVDSFSREAVTSDNAPPPTMINCMITAAAASRWVLPDDVGAHHRRYTPAFLSPDVLRNQSLAAMPSSSAKGPGKISGHHDQENPPSSIGYEQQPNALPLFFFYCY</sequence>
<reference evidence="2" key="2">
    <citation type="journal article" date="2015" name="Data Brief">
        <title>Shoot transcriptome of the giant reed, Arundo donax.</title>
        <authorList>
            <person name="Barrero R.A."/>
            <person name="Guerrero F.D."/>
            <person name="Moolhuijzen P."/>
            <person name="Goolsby J.A."/>
            <person name="Tidwell J."/>
            <person name="Bellgard S.E."/>
            <person name="Bellgard M.I."/>
        </authorList>
    </citation>
    <scope>NUCLEOTIDE SEQUENCE</scope>
    <source>
        <tissue evidence="2">Shoot tissue taken approximately 20 cm above the soil surface</tissue>
    </source>
</reference>
<accession>A0A0A9HHT1</accession>
<feature type="region of interest" description="Disordered" evidence="1">
    <location>
        <begin position="72"/>
        <end position="103"/>
    </location>
</feature>
<reference evidence="2" key="1">
    <citation type="submission" date="2014-09" db="EMBL/GenBank/DDBJ databases">
        <authorList>
            <person name="Magalhaes I.L.F."/>
            <person name="Oliveira U."/>
            <person name="Santos F.R."/>
            <person name="Vidigal T.H.D.A."/>
            <person name="Brescovit A.D."/>
            <person name="Santos A.J."/>
        </authorList>
    </citation>
    <scope>NUCLEOTIDE SEQUENCE</scope>
    <source>
        <tissue evidence="2">Shoot tissue taken approximately 20 cm above the soil surface</tissue>
    </source>
</reference>
<evidence type="ECO:0000256" key="1">
    <source>
        <dbReference type="SAM" id="MobiDB-lite"/>
    </source>
</evidence>
<protein>
    <submittedName>
        <fullName evidence="2">Uncharacterized protein</fullName>
    </submittedName>
</protein>